<feature type="compositionally biased region" description="Polar residues" evidence="1">
    <location>
        <begin position="817"/>
        <end position="831"/>
    </location>
</feature>
<feature type="compositionally biased region" description="Polar residues" evidence="1">
    <location>
        <begin position="840"/>
        <end position="855"/>
    </location>
</feature>
<feature type="compositionally biased region" description="Low complexity" evidence="1">
    <location>
        <begin position="325"/>
        <end position="339"/>
    </location>
</feature>
<feature type="compositionally biased region" description="Polar residues" evidence="1">
    <location>
        <begin position="254"/>
        <end position="271"/>
    </location>
</feature>
<dbReference type="PROSITE" id="PS50800">
    <property type="entry name" value="SAP"/>
    <property type="match status" value="1"/>
</dbReference>
<feature type="compositionally biased region" description="Basic and acidic residues" evidence="1">
    <location>
        <begin position="344"/>
        <end position="355"/>
    </location>
</feature>
<keyword evidence="4" id="KW-1185">Reference proteome</keyword>
<dbReference type="Proteomes" id="UP000242875">
    <property type="component" value="Unassembled WGS sequence"/>
</dbReference>
<gene>
    <name evidence="3" type="ORF">BZG36_04157</name>
</gene>
<proteinExistence type="predicted"/>
<dbReference type="EMBL" id="MVBO01000071">
    <property type="protein sequence ID" value="OZJ03724.1"/>
    <property type="molecule type" value="Genomic_DNA"/>
</dbReference>
<accession>A0A261XZP3</accession>
<feature type="region of interest" description="Disordered" evidence="1">
    <location>
        <begin position="201"/>
        <end position="223"/>
    </location>
</feature>
<evidence type="ECO:0000256" key="1">
    <source>
        <dbReference type="SAM" id="MobiDB-lite"/>
    </source>
</evidence>
<evidence type="ECO:0000259" key="2">
    <source>
        <dbReference type="PROSITE" id="PS50800"/>
    </source>
</evidence>
<feature type="region of interest" description="Disordered" evidence="1">
    <location>
        <begin position="792"/>
        <end position="855"/>
    </location>
</feature>
<feature type="compositionally biased region" description="Polar residues" evidence="1">
    <location>
        <begin position="669"/>
        <end position="684"/>
    </location>
</feature>
<feature type="region of interest" description="Disordered" evidence="1">
    <location>
        <begin position="410"/>
        <end position="447"/>
    </location>
</feature>
<protein>
    <recommendedName>
        <fullName evidence="2">SAP domain-containing protein</fullName>
    </recommendedName>
</protein>
<name>A0A261XZP3_9FUNG</name>
<feature type="region of interest" description="Disordered" evidence="1">
    <location>
        <begin position="300"/>
        <end position="386"/>
    </location>
</feature>
<dbReference type="InterPro" id="IPR003034">
    <property type="entry name" value="SAP_dom"/>
</dbReference>
<feature type="compositionally biased region" description="Basic and acidic residues" evidence="1">
    <location>
        <begin position="693"/>
        <end position="702"/>
    </location>
</feature>
<feature type="region of interest" description="Disordered" evidence="1">
    <location>
        <begin position="590"/>
        <end position="611"/>
    </location>
</feature>
<dbReference type="OrthoDB" id="445357at2759"/>
<feature type="compositionally biased region" description="Polar residues" evidence="1">
    <location>
        <begin position="631"/>
        <end position="661"/>
    </location>
</feature>
<dbReference type="Gene3D" id="1.10.720.30">
    <property type="entry name" value="SAP domain"/>
    <property type="match status" value="1"/>
</dbReference>
<feature type="region of interest" description="Disordered" evidence="1">
    <location>
        <begin position="631"/>
        <end position="702"/>
    </location>
</feature>
<comment type="caution">
    <text evidence="3">The sequence shown here is derived from an EMBL/GenBank/DDBJ whole genome shotgun (WGS) entry which is preliminary data.</text>
</comment>
<sequence length="910" mass="97971">MQEPSNATFNPSDFLLDNLDNADLDNVLVGNSSDLMFAFQTAFIRQNSLIGNSGLSIMSSGDGNKDPLFAYNNDTGANADYRLDGKGVPNTMFANYYFGQNSPLKQQQLGQYFPSTNAIPSYVGATDVPPRPQTPEPYIATTNNTPFSPAPDYADSINIPVSDTFDLSSSSNAGMSSAMSQGPTFKTPAVVAPIPSHVSPAAWANSPQRNSSGLSTPMTPPRLRRRSASLSAIPEVTNFSALLSPNFPISNTLLSSQMLGNQGPQPNTGNANKHMRSPPPTSSQMLFSPFRLGDDIDEVDQKDETNTGNTQQQSMFSYPTMENGSPASLPSSSHPLAPLVEQRSTSRDASMRDATNRQMPLPRQRTGPTVSSRPLSMGDFGTFTFTSARDPSQLAYSQQPLQAPQITAIKKSSVSPPHRSGTPPAHPQRRKRSNSLPPHLPDQPIALAQSNGFGRSREAPMPIQIERSARKQPQALAPMSQADHLAQMHEELEKVDFDDVTVAELKEMLKKRGKIATGKKAILAERLMEERDIVRAMKQNDWNTVARLQEKQRQRDVTSTPQDSSIPRETSEPASSRYNATATSTANYHLNIQPQPRPDESTAAPAGMNFGNSSLPQAALLQQSIAQMHLSSPPKSFLQTQPSRSTAGSSSRFTPYSNPSSPRIAPVGSASTMASNGPSTSGSHIHSPIIHDPSGHGRLNDKRWQQNNNKRLNANRLGAAAVASIIPSSQEGPYTTPPNTHLISSGGYSTYSPSAGLIMKGGPSPGINIANYQQSPLASPYSSPLITARDASSANDWYKQQPPKRASPLILPKNGDPSMNSLIDNTTSPLSDWNLDAGPPSQSLGNASSTEGNDTWMTSSFADLATDWPDANAMSEDFLNLPDDSSAFSNADLSSMMFVDKDQALGEDDV</sequence>
<evidence type="ECO:0000313" key="4">
    <source>
        <dbReference type="Proteomes" id="UP000242875"/>
    </source>
</evidence>
<feature type="compositionally biased region" description="Polar residues" evidence="1">
    <location>
        <begin position="557"/>
        <end position="578"/>
    </location>
</feature>
<feature type="compositionally biased region" description="Polar residues" evidence="1">
    <location>
        <begin position="205"/>
        <end position="217"/>
    </location>
</feature>
<dbReference type="AlphaFoldDB" id="A0A261XZP3"/>
<feature type="region of interest" description="Disordered" evidence="1">
    <location>
        <begin position="254"/>
        <end position="288"/>
    </location>
</feature>
<evidence type="ECO:0000313" key="3">
    <source>
        <dbReference type="EMBL" id="OZJ03724.1"/>
    </source>
</evidence>
<dbReference type="SUPFAM" id="SSF68906">
    <property type="entry name" value="SAP domain"/>
    <property type="match status" value="1"/>
</dbReference>
<feature type="domain" description="SAP" evidence="2">
    <location>
        <begin position="497"/>
        <end position="531"/>
    </location>
</feature>
<organism evidence="3 4">
    <name type="scientific">Bifiguratus adelaidae</name>
    <dbReference type="NCBI Taxonomy" id="1938954"/>
    <lineage>
        <taxon>Eukaryota</taxon>
        <taxon>Fungi</taxon>
        <taxon>Fungi incertae sedis</taxon>
        <taxon>Mucoromycota</taxon>
        <taxon>Mucoromycotina</taxon>
        <taxon>Endogonomycetes</taxon>
        <taxon>Endogonales</taxon>
        <taxon>Endogonales incertae sedis</taxon>
        <taxon>Bifiguratus</taxon>
    </lineage>
</organism>
<dbReference type="InterPro" id="IPR036361">
    <property type="entry name" value="SAP_dom_sf"/>
</dbReference>
<reference evidence="3 4" key="1">
    <citation type="journal article" date="2017" name="Mycologia">
        <title>Bifiguratus adelaidae, gen. et sp. nov., a new member of Mucoromycotina in endophytic and soil-dwelling habitats.</title>
        <authorList>
            <person name="Torres-Cruz T.J."/>
            <person name="Billingsley Tobias T.L."/>
            <person name="Almatruk M."/>
            <person name="Hesse C."/>
            <person name="Kuske C.R."/>
            <person name="Desiro A."/>
            <person name="Benucci G.M."/>
            <person name="Bonito G."/>
            <person name="Stajich J.E."/>
            <person name="Dunlap C."/>
            <person name="Arnold A.E."/>
            <person name="Porras-Alfaro A."/>
        </authorList>
    </citation>
    <scope>NUCLEOTIDE SEQUENCE [LARGE SCALE GENOMIC DNA]</scope>
    <source>
        <strain evidence="3 4">AZ0501</strain>
    </source>
</reference>
<feature type="compositionally biased region" description="Polar residues" evidence="1">
    <location>
        <begin position="306"/>
        <end position="323"/>
    </location>
</feature>
<feature type="region of interest" description="Disordered" evidence="1">
    <location>
        <begin position="545"/>
        <end position="578"/>
    </location>
</feature>